<evidence type="ECO:0000256" key="3">
    <source>
        <dbReference type="ARBA" id="ARBA00022989"/>
    </source>
</evidence>
<comment type="caution">
    <text evidence="6">The sequence shown here is derived from an EMBL/GenBank/DDBJ whole genome shotgun (WGS) entry which is preliminary data.</text>
</comment>
<dbReference type="CDD" id="cd13956">
    <property type="entry name" value="PT_UbiA"/>
    <property type="match status" value="1"/>
</dbReference>
<feature type="transmembrane region" description="Helical" evidence="5">
    <location>
        <begin position="12"/>
        <end position="32"/>
    </location>
</feature>
<dbReference type="InterPro" id="IPR044878">
    <property type="entry name" value="UbiA_sf"/>
</dbReference>
<dbReference type="EMBL" id="PXYX01000063">
    <property type="protein sequence ID" value="PSR24003.1"/>
    <property type="molecule type" value="Genomic_DNA"/>
</dbReference>
<sequence>MRTRCLAHLETWRLYVSLQSGLIALTGSALMMEHLPSVNRALVIFFVPTFGYWAALYGSDYLDREHDAVAKPLRPIPSGRMKDREAFMAMLLSIAIGFTGSAYLGFVPTIFSSLSLASGAAYAMTKSHGFLAPIMRAVGVGMNLMFGMAATAPMGLPQWHGTLLVIIILLFCLHGFTTSLVGQMWDVMGDRVTRITTASVKAGEKTVRHLAVGCIIVWQVGSLLLPLWTPLHSMSSYLTMQSLGLIWTSLAVGHLHIKRDNLQALQDLMMQRYWFSGAFLSGVIGWSAVIITYLPHVVRTKNYFFGADRKGDSALHGEVISYEHTNAYTARCGSRTGHPGPL</sequence>
<dbReference type="PANTHER" id="PTHR42723">
    <property type="entry name" value="CHLOROPHYLL SYNTHASE"/>
    <property type="match status" value="1"/>
</dbReference>
<reference evidence="6 7" key="1">
    <citation type="journal article" date="2014" name="BMC Genomics">
        <title>Comparison of environmental and isolate Sulfobacillus genomes reveals diverse carbon, sulfur, nitrogen, and hydrogen metabolisms.</title>
        <authorList>
            <person name="Justice N.B."/>
            <person name="Norman A."/>
            <person name="Brown C.T."/>
            <person name="Singh A."/>
            <person name="Thomas B.C."/>
            <person name="Banfield J.F."/>
        </authorList>
    </citation>
    <scope>NUCLEOTIDE SEQUENCE [LARGE SCALE GENOMIC DNA]</scope>
    <source>
        <strain evidence="6">AMDSBA5</strain>
    </source>
</reference>
<feature type="transmembrane region" description="Helical" evidence="5">
    <location>
        <begin position="86"/>
        <end position="104"/>
    </location>
</feature>
<proteinExistence type="predicted"/>
<dbReference type="Pfam" id="PF01040">
    <property type="entry name" value="UbiA"/>
    <property type="match status" value="1"/>
</dbReference>
<evidence type="ECO:0000313" key="6">
    <source>
        <dbReference type="EMBL" id="PSR24003.1"/>
    </source>
</evidence>
<dbReference type="AlphaFoldDB" id="A0A2T2WP62"/>
<protein>
    <recommendedName>
        <fullName evidence="8">4-hydroxybenzoate polyprenyltransferase</fullName>
    </recommendedName>
</protein>
<keyword evidence="2 5" id="KW-0812">Transmembrane</keyword>
<accession>A0A2T2WP62</accession>
<feature type="transmembrane region" description="Helical" evidence="5">
    <location>
        <begin position="273"/>
        <end position="294"/>
    </location>
</feature>
<feature type="transmembrane region" description="Helical" evidence="5">
    <location>
        <begin position="206"/>
        <end position="228"/>
    </location>
</feature>
<dbReference type="PANTHER" id="PTHR42723:SF1">
    <property type="entry name" value="CHLOROPHYLL SYNTHASE, CHLOROPLASTIC"/>
    <property type="match status" value="1"/>
</dbReference>
<keyword evidence="4 5" id="KW-0472">Membrane</keyword>
<name>A0A2T2WP62_SULTH</name>
<gene>
    <name evidence="6" type="ORF">C7B47_15475</name>
</gene>
<dbReference type="InterPro" id="IPR000537">
    <property type="entry name" value="UbiA_prenyltransferase"/>
</dbReference>
<evidence type="ECO:0000256" key="1">
    <source>
        <dbReference type="ARBA" id="ARBA00004141"/>
    </source>
</evidence>
<evidence type="ECO:0000313" key="7">
    <source>
        <dbReference type="Proteomes" id="UP000242705"/>
    </source>
</evidence>
<evidence type="ECO:0000256" key="4">
    <source>
        <dbReference type="ARBA" id="ARBA00023136"/>
    </source>
</evidence>
<dbReference type="InterPro" id="IPR050475">
    <property type="entry name" value="Prenyltransferase_related"/>
</dbReference>
<dbReference type="GO" id="GO:0016765">
    <property type="term" value="F:transferase activity, transferring alkyl or aryl (other than methyl) groups"/>
    <property type="evidence" value="ECO:0007669"/>
    <property type="project" value="InterPro"/>
</dbReference>
<evidence type="ECO:0000256" key="2">
    <source>
        <dbReference type="ARBA" id="ARBA00022692"/>
    </source>
</evidence>
<feature type="transmembrane region" description="Helical" evidence="5">
    <location>
        <begin position="234"/>
        <end position="252"/>
    </location>
</feature>
<dbReference type="GO" id="GO:0016020">
    <property type="term" value="C:membrane"/>
    <property type="evidence" value="ECO:0007669"/>
    <property type="project" value="UniProtKB-SubCell"/>
</dbReference>
<dbReference type="Gene3D" id="1.10.357.140">
    <property type="entry name" value="UbiA prenyltransferase"/>
    <property type="match status" value="1"/>
</dbReference>
<feature type="transmembrane region" description="Helical" evidence="5">
    <location>
        <begin position="162"/>
        <end position="185"/>
    </location>
</feature>
<dbReference type="Proteomes" id="UP000242705">
    <property type="component" value="Unassembled WGS sequence"/>
</dbReference>
<feature type="transmembrane region" description="Helical" evidence="5">
    <location>
        <begin position="38"/>
        <end position="57"/>
    </location>
</feature>
<keyword evidence="3 5" id="KW-1133">Transmembrane helix</keyword>
<evidence type="ECO:0000256" key="5">
    <source>
        <dbReference type="SAM" id="Phobius"/>
    </source>
</evidence>
<evidence type="ECO:0008006" key="8">
    <source>
        <dbReference type="Google" id="ProtNLM"/>
    </source>
</evidence>
<organism evidence="6 7">
    <name type="scientific">Sulfobacillus thermosulfidooxidans</name>
    <dbReference type="NCBI Taxonomy" id="28034"/>
    <lineage>
        <taxon>Bacteria</taxon>
        <taxon>Bacillati</taxon>
        <taxon>Bacillota</taxon>
        <taxon>Clostridia</taxon>
        <taxon>Eubacteriales</taxon>
        <taxon>Clostridiales Family XVII. Incertae Sedis</taxon>
        <taxon>Sulfobacillus</taxon>
    </lineage>
</organism>
<comment type="subcellular location">
    <subcellularLocation>
        <location evidence="1">Membrane</location>
        <topology evidence="1">Multi-pass membrane protein</topology>
    </subcellularLocation>
</comment>